<organism evidence="1 2">
    <name type="scientific">Nephila pilipes</name>
    <name type="common">Giant wood spider</name>
    <name type="synonym">Nephila maculata</name>
    <dbReference type="NCBI Taxonomy" id="299642"/>
    <lineage>
        <taxon>Eukaryota</taxon>
        <taxon>Metazoa</taxon>
        <taxon>Ecdysozoa</taxon>
        <taxon>Arthropoda</taxon>
        <taxon>Chelicerata</taxon>
        <taxon>Arachnida</taxon>
        <taxon>Araneae</taxon>
        <taxon>Araneomorphae</taxon>
        <taxon>Entelegynae</taxon>
        <taxon>Araneoidea</taxon>
        <taxon>Nephilidae</taxon>
        <taxon>Nephila</taxon>
    </lineage>
</organism>
<dbReference type="EMBL" id="BMAW01016244">
    <property type="protein sequence ID" value="GFT48154.1"/>
    <property type="molecule type" value="Genomic_DNA"/>
</dbReference>
<sequence>MEHNMSLIDQLWPFFGQSLASKSLVVDSRDLNLVFGHMEATHNNDSFLVPPNAQQNLPGRSTGYITLFLTRSCRMWPISHPLSVWPRLRRWKFDPSCFFVLIGVAPKHRASF</sequence>
<dbReference type="AlphaFoldDB" id="A0A8X6P4T5"/>
<keyword evidence="2" id="KW-1185">Reference proteome</keyword>
<reference evidence="1" key="1">
    <citation type="submission" date="2020-08" db="EMBL/GenBank/DDBJ databases">
        <title>Multicomponent nature underlies the extraordinary mechanical properties of spider dragline silk.</title>
        <authorList>
            <person name="Kono N."/>
            <person name="Nakamura H."/>
            <person name="Mori M."/>
            <person name="Yoshida Y."/>
            <person name="Ohtoshi R."/>
            <person name="Malay A.D."/>
            <person name="Moran D.A.P."/>
            <person name="Tomita M."/>
            <person name="Numata K."/>
            <person name="Arakawa K."/>
        </authorList>
    </citation>
    <scope>NUCLEOTIDE SEQUENCE</scope>
</reference>
<proteinExistence type="predicted"/>
<gene>
    <name evidence="1" type="ORF">NPIL_400571</name>
</gene>
<name>A0A8X6P4T5_NEPPI</name>
<accession>A0A8X6P4T5</accession>
<comment type="caution">
    <text evidence="1">The sequence shown here is derived from an EMBL/GenBank/DDBJ whole genome shotgun (WGS) entry which is preliminary data.</text>
</comment>
<evidence type="ECO:0000313" key="1">
    <source>
        <dbReference type="EMBL" id="GFT48154.1"/>
    </source>
</evidence>
<protein>
    <submittedName>
        <fullName evidence="1">Uncharacterized protein</fullName>
    </submittedName>
</protein>
<dbReference type="Proteomes" id="UP000887013">
    <property type="component" value="Unassembled WGS sequence"/>
</dbReference>
<evidence type="ECO:0000313" key="2">
    <source>
        <dbReference type="Proteomes" id="UP000887013"/>
    </source>
</evidence>